<proteinExistence type="predicted"/>
<name>K1PPV7_MAGGI</name>
<dbReference type="InParanoid" id="K1PPV7"/>
<organism evidence="1">
    <name type="scientific">Magallana gigas</name>
    <name type="common">Pacific oyster</name>
    <name type="synonym">Crassostrea gigas</name>
    <dbReference type="NCBI Taxonomy" id="29159"/>
    <lineage>
        <taxon>Eukaryota</taxon>
        <taxon>Metazoa</taxon>
        <taxon>Spiralia</taxon>
        <taxon>Lophotrochozoa</taxon>
        <taxon>Mollusca</taxon>
        <taxon>Bivalvia</taxon>
        <taxon>Autobranchia</taxon>
        <taxon>Pteriomorphia</taxon>
        <taxon>Ostreida</taxon>
        <taxon>Ostreoidea</taxon>
        <taxon>Ostreidae</taxon>
        <taxon>Magallana</taxon>
    </lineage>
</organism>
<reference evidence="1" key="1">
    <citation type="journal article" date="2012" name="Nature">
        <title>The oyster genome reveals stress adaptation and complexity of shell formation.</title>
        <authorList>
            <person name="Zhang G."/>
            <person name="Fang X."/>
            <person name="Guo X."/>
            <person name="Li L."/>
            <person name="Luo R."/>
            <person name="Xu F."/>
            <person name="Yang P."/>
            <person name="Zhang L."/>
            <person name="Wang X."/>
            <person name="Qi H."/>
            <person name="Xiong Z."/>
            <person name="Que H."/>
            <person name="Xie Y."/>
            <person name="Holland P.W."/>
            <person name="Paps J."/>
            <person name="Zhu Y."/>
            <person name="Wu F."/>
            <person name="Chen Y."/>
            <person name="Wang J."/>
            <person name="Peng C."/>
            <person name="Meng J."/>
            <person name="Yang L."/>
            <person name="Liu J."/>
            <person name="Wen B."/>
            <person name="Zhang N."/>
            <person name="Huang Z."/>
            <person name="Zhu Q."/>
            <person name="Feng Y."/>
            <person name="Mount A."/>
            <person name="Hedgecock D."/>
            <person name="Xu Z."/>
            <person name="Liu Y."/>
            <person name="Domazet-Loso T."/>
            <person name="Du Y."/>
            <person name="Sun X."/>
            <person name="Zhang S."/>
            <person name="Liu B."/>
            <person name="Cheng P."/>
            <person name="Jiang X."/>
            <person name="Li J."/>
            <person name="Fan D."/>
            <person name="Wang W."/>
            <person name="Fu W."/>
            <person name="Wang T."/>
            <person name="Wang B."/>
            <person name="Zhang J."/>
            <person name="Peng Z."/>
            <person name="Li Y."/>
            <person name="Li N."/>
            <person name="Wang J."/>
            <person name="Chen M."/>
            <person name="He Y."/>
            <person name="Tan F."/>
            <person name="Song X."/>
            <person name="Zheng Q."/>
            <person name="Huang R."/>
            <person name="Yang H."/>
            <person name="Du X."/>
            <person name="Chen L."/>
            <person name="Yang M."/>
            <person name="Gaffney P.M."/>
            <person name="Wang S."/>
            <person name="Luo L."/>
            <person name="She Z."/>
            <person name="Ming Y."/>
            <person name="Huang W."/>
            <person name="Zhang S."/>
            <person name="Huang B."/>
            <person name="Zhang Y."/>
            <person name="Qu T."/>
            <person name="Ni P."/>
            <person name="Miao G."/>
            <person name="Wang J."/>
            <person name="Wang Q."/>
            <person name="Steinberg C.E."/>
            <person name="Wang H."/>
            <person name="Li N."/>
            <person name="Qian L."/>
            <person name="Zhang G."/>
            <person name="Li Y."/>
            <person name="Yang H."/>
            <person name="Liu X."/>
            <person name="Wang J."/>
            <person name="Yin Y."/>
            <person name="Wang J."/>
        </authorList>
    </citation>
    <scope>NUCLEOTIDE SEQUENCE [LARGE SCALE GENOMIC DNA]</scope>
    <source>
        <strain evidence="1">05x7-T-G4-1.051#20</strain>
    </source>
</reference>
<protein>
    <submittedName>
        <fullName evidence="1">Uncharacterized protein</fullName>
    </submittedName>
</protein>
<accession>K1PPV7</accession>
<sequence length="86" mass="9699">MALSILYWANYVEGLTKIKRKSEAAVESQRVLRFAFDELRVITANVQASMRDTSYKVQIFLESEDNGVVESSSCECPMGRSNSSKK</sequence>
<dbReference type="AlphaFoldDB" id="K1PPV7"/>
<dbReference type="HOGENOM" id="CLU_2500092_0_0_1"/>
<dbReference type="EMBL" id="JH818722">
    <property type="protein sequence ID" value="EKC20894.1"/>
    <property type="molecule type" value="Genomic_DNA"/>
</dbReference>
<evidence type="ECO:0000313" key="1">
    <source>
        <dbReference type="EMBL" id="EKC20894.1"/>
    </source>
</evidence>
<gene>
    <name evidence="1" type="ORF">CGI_10005081</name>
</gene>